<dbReference type="GeneID" id="94335205"/>
<evidence type="ECO:0000313" key="5">
    <source>
        <dbReference type="EMBL" id="KAK2197904.1"/>
    </source>
</evidence>
<feature type="binding site" evidence="2">
    <location>
        <begin position="54"/>
        <end position="56"/>
    </location>
    <ligand>
        <name>ATP</name>
        <dbReference type="ChEBI" id="CHEBI:30616"/>
    </ligand>
</feature>
<protein>
    <submittedName>
        <fullName evidence="5">Bifunctional Uncharacterized protein family UPF0021</fullName>
    </submittedName>
</protein>
<dbReference type="GO" id="GO:0002144">
    <property type="term" value="C:cytosolic tRNA wobble base thiouridylase complex"/>
    <property type="evidence" value="ECO:0007669"/>
    <property type="project" value="TreeGrafter"/>
</dbReference>
<dbReference type="Proteomes" id="UP001214638">
    <property type="component" value="Unassembled WGS sequence"/>
</dbReference>
<dbReference type="Gene3D" id="3.40.50.620">
    <property type="entry name" value="HUPs"/>
    <property type="match status" value="1"/>
</dbReference>
<gene>
    <name evidence="5" type="ORF">BdWA1_000907</name>
    <name evidence="4" type="ORF">BdWA1_003719</name>
</gene>
<dbReference type="Pfam" id="PF01171">
    <property type="entry name" value="ATP_bind_3"/>
    <property type="match status" value="1"/>
</dbReference>
<dbReference type="SUPFAM" id="SSF52402">
    <property type="entry name" value="Adenine nucleotide alpha hydrolases-like"/>
    <property type="match status" value="1"/>
</dbReference>
<dbReference type="EMBL" id="JALLKP010000041">
    <property type="protein sequence ID" value="KAK2194807.1"/>
    <property type="molecule type" value="Genomic_DNA"/>
</dbReference>
<dbReference type="InterPro" id="IPR011063">
    <property type="entry name" value="TilS/TtcA_N"/>
</dbReference>
<keyword evidence="2" id="KW-0547">Nucleotide-binding</keyword>
<dbReference type="GO" id="GO:0005739">
    <property type="term" value="C:mitochondrion"/>
    <property type="evidence" value="ECO:0007669"/>
    <property type="project" value="TreeGrafter"/>
</dbReference>
<organism evidence="5 6">
    <name type="scientific">Babesia duncani</name>
    <dbReference type="NCBI Taxonomy" id="323732"/>
    <lineage>
        <taxon>Eukaryota</taxon>
        <taxon>Sar</taxon>
        <taxon>Alveolata</taxon>
        <taxon>Apicomplexa</taxon>
        <taxon>Aconoidasida</taxon>
        <taxon>Piroplasmida</taxon>
        <taxon>Babesiidae</taxon>
        <taxon>Babesia</taxon>
    </lineage>
</organism>
<keyword evidence="6" id="KW-1185">Reference proteome</keyword>
<dbReference type="CDD" id="cd01713">
    <property type="entry name" value="CTU1-like"/>
    <property type="match status" value="1"/>
</dbReference>
<dbReference type="GO" id="GO:0005524">
    <property type="term" value="F:ATP binding"/>
    <property type="evidence" value="ECO:0007669"/>
    <property type="project" value="UniProtKB-KW"/>
</dbReference>
<feature type="domain" description="tRNA(Ile)-lysidine/2-thiocytidine synthase N-terminal" evidence="3">
    <location>
        <begin position="51"/>
        <end position="249"/>
    </location>
</feature>
<sequence>MNCASCGNAPAALKRSLSRLPYCKECFIKEFENEVHATIVTNGLISEGDRVCIGVSGGKDSAVLAHVLSKINKEHMHAWNLFLLAIDEGITGYRDDSLDIVRKMDTKYVVPLLVLDFKERFGFTMDQVVALVGRRTSCTICGAFRRQLLEIGARVFNANVLCTGHTADDNAETVLLNFCRGDLRRLASPVYGDRIHSQSSKPTGNIRRIKPLMRAFEKEVVLYARFLGLEYFSTECTHAPEAFRGYMRNFIKRLESVDPRIIANIQSARFFRPAELRGNGDQTDGVDTNVNQDPDKCSKCNFVGSGNPCGPCKIVAELNKKRQQQSSQSHTKYPLKLAYQN</sequence>
<dbReference type="PROSITE" id="PS01263">
    <property type="entry name" value="UPF0021"/>
    <property type="match status" value="1"/>
</dbReference>
<dbReference type="GO" id="GO:0000049">
    <property type="term" value="F:tRNA binding"/>
    <property type="evidence" value="ECO:0007669"/>
    <property type="project" value="TreeGrafter"/>
</dbReference>
<dbReference type="EMBL" id="JALLKP010000001">
    <property type="protein sequence ID" value="KAK2197904.1"/>
    <property type="molecule type" value="Genomic_DNA"/>
</dbReference>
<dbReference type="InterPro" id="IPR020554">
    <property type="entry name" value="UPF0021_CS"/>
</dbReference>
<evidence type="ECO:0000313" key="4">
    <source>
        <dbReference type="EMBL" id="KAK2194807.1"/>
    </source>
</evidence>
<dbReference type="KEGG" id="bdw:94335205"/>
<name>A0AAD9UQG1_9APIC</name>
<keyword evidence="2" id="KW-0067">ATP-binding</keyword>
<dbReference type="RefSeq" id="XP_067804746.1">
    <property type="nucleotide sequence ID" value="XM_067945955.1"/>
</dbReference>
<dbReference type="InterPro" id="IPR014729">
    <property type="entry name" value="Rossmann-like_a/b/a_fold"/>
</dbReference>
<dbReference type="InterPro" id="IPR056369">
    <property type="entry name" value="CTU1-like_ATP-bd"/>
</dbReference>
<evidence type="ECO:0000313" key="6">
    <source>
        <dbReference type="Proteomes" id="UP001214638"/>
    </source>
</evidence>
<evidence type="ECO:0000256" key="1">
    <source>
        <dbReference type="ARBA" id="ARBA00022679"/>
    </source>
</evidence>
<dbReference type="GO" id="GO:0002143">
    <property type="term" value="P:tRNA wobble position uridine thiolation"/>
    <property type="evidence" value="ECO:0007669"/>
    <property type="project" value="TreeGrafter"/>
</dbReference>
<dbReference type="AlphaFoldDB" id="A0AAD9UQG1"/>
<comment type="caution">
    <text evidence="5">The sequence shown here is derived from an EMBL/GenBank/DDBJ whole genome shotgun (WGS) entry which is preliminary data.</text>
</comment>
<dbReference type="PANTHER" id="PTHR11807">
    <property type="entry name" value="ATPASES OF THE PP SUPERFAMILY-RELATED"/>
    <property type="match status" value="1"/>
</dbReference>
<feature type="binding site" evidence="2">
    <location>
        <position position="86"/>
    </location>
    <ligand>
        <name>ATP</name>
        <dbReference type="ChEBI" id="CHEBI:30616"/>
    </ligand>
</feature>
<feature type="binding site" evidence="2">
    <location>
        <position position="60"/>
    </location>
    <ligand>
        <name>ATP</name>
        <dbReference type="ChEBI" id="CHEBI:30616"/>
    </ligand>
</feature>
<feature type="binding site" evidence="2">
    <location>
        <position position="164"/>
    </location>
    <ligand>
        <name>ATP</name>
        <dbReference type="ChEBI" id="CHEBI:30616"/>
    </ligand>
</feature>
<evidence type="ECO:0000256" key="2">
    <source>
        <dbReference type="PIRSR" id="PIRSR004976-51"/>
    </source>
</evidence>
<feature type="binding site" evidence="2">
    <location>
        <position position="169"/>
    </location>
    <ligand>
        <name>ATP</name>
        <dbReference type="ChEBI" id="CHEBI:30616"/>
    </ligand>
</feature>
<dbReference type="PIRSF" id="PIRSF004976">
    <property type="entry name" value="ATPase_YdaO"/>
    <property type="match status" value="1"/>
</dbReference>
<proteinExistence type="predicted"/>
<dbReference type="GO" id="GO:0016740">
    <property type="term" value="F:transferase activity"/>
    <property type="evidence" value="ECO:0007669"/>
    <property type="project" value="UniProtKB-KW"/>
</dbReference>
<accession>A0AAD9UQG1</accession>
<keyword evidence="1" id="KW-0808">Transferase</keyword>
<dbReference type="InterPro" id="IPR035107">
    <property type="entry name" value="tRNA_thiolation_TtcA_Ctu1"/>
</dbReference>
<dbReference type="PANTHER" id="PTHR11807:SF12">
    <property type="entry name" value="CYTOPLASMIC TRNA 2-THIOLATION PROTEIN 1"/>
    <property type="match status" value="1"/>
</dbReference>
<reference evidence="5" key="1">
    <citation type="journal article" date="2023" name="Nat. Microbiol.">
        <title>Babesia duncani multi-omics identifies virulence factors and drug targets.</title>
        <authorList>
            <person name="Singh P."/>
            <person name="Lonardi S."/>
            <person name="Liang Q."/>
            <person name="Vydyam P."/>
            <person name="Khabirova E."/>
            <person name="Fang T."/>
            <person name="Gihaz S."/>
            <person name="Thekkiniath J."/>
            <person name="Munshi M."/>
            <person name="Abel S."/>
            <person name="Ciampossin L."/>
            <person name="Batugedara G."/>
            <person name="Gupta M."/>
            <person name="Lu X.M."/>
            <person name="Lenz T."/>
            <person name="Chakravarty S."/>
            <person name="Cornillot E."/>
            <person name="Hu Y."/>
            <person name="Ma W."/>
            <person name="Gonzalez L.M."/>
            <person name="Sanchez S."/>
            <person name="Estrada K."/>
            <person name="Sanchez-Flores A."/>
            <person name="Montero E."/>
            <person name="Harb O.S."/>
            <person name="Le Roch K.G."/>
            <person name="Mamoun C.B."/>
        </authorList>
    </citation>
    <scope>NUCLEOTIDE SEQUENCE</scope>
    <source>
        <strain evidence="5">WA1</strain>
    </source>
</reference>
<evidence type="ECO:0000259" key="3">
    <source>
        <dbReference type="Pfam" id="PF01171"/>
    </source>
</evidence>